<evidence type="ECO:0000256" key="1">
    <source>
        <dbReference type="SAM" id="Phobius"/>
    </source>
</evidence>
<evidence type="ECO:0008006" key="4">
    <source>
        <dbReference type="Google" id="ProtNLM"/>
    </source>
</evidence>
<sequence length="62" mass="6351">MPFSASLGLFTPQVLTIAALTVPAVLIGAAAGRAAIHRVSQRQFEYATLAATAVGASLLIVR</sequence>
<name>A0A4Q9KM16_PROTD</name>
<keyword evidence="1" id="KW-0472">Membrane</keyword>
<keyword evidence="1" id="KW-1133">Transmembrane helix</keyword>
<gene>
    <name evidence="2" type="ORF">ET996_03805</name>
</gene>
<dbReference type="AlphaFoldDB" id="A0A4Q9KM16"/>
<comment type="caution">
    <text evidence="2">The sequence shown here is derived from an EMBL/GenBank/DDBJ whole genome shotgun (WGS) entry which is preliminary data.</text>
</comment>
<accession>A0A4Q9KM16</accession>
<protein>
    <recommendedName>
        <fullName evidence="4">Sulfite exporter TauE/SafE family protein</fullName>
    </recommendedName>
</protein>
<evidence type="ECO:0000313" key="3">
    <source>
        <dbReference type="Proteomes" id="UP000291933"/>
    </source>
</evidence>
<dbReference type="Proteomes" id="UP000291933">
    <property type="component" value="Unassembled WGS sequence"/>
</dbReference>
<reference evidence="2 3" key="1">
    <citation type="submission" date="2019-01" db="EMBL/GenBank/DDBJ databases">
        <title>Lactibacter flavus gen. nov., sp. nov., a novel bacterium of the family Propionibacteriaceae isolated from raw milk and dairy products.</title>
        <authorList>
            <person name="Huptas C."/>
            <person name="Wenning M."/>
            <person name="Breitenwieser F."/>
            <person name="Doll E."/>
            <person name="Von Neubeck M."/>
            <person name="Busse H.-J."/>
            <person name="Scherer S."/>
        </authorList>
    </citation>
    <scope>NUCLEOTIDE SEQUENCE [LARGE SCALE GENOMIC DNA]</scope>
    <source>
        <strain evidence="3">DSM 22130 / JCM 15804 / WR061</strain>
    </source>
</reference>
<dbReference type="RefSeq" id="WP_131171238.1">
    <property type="nucleotide sequence ID" value="NZ_FXTL01000003.1"/>
</dbReference>
<organism evidence="2 3">
    <name type="scientific">Propioniciclava tarda</name>
    <dbReference type="NCBI Taxonomy" id="433330"/>
    <lineage>
        <taxon>Bacteria</taxon>
        <taxon>Bacillati</taxon>
        <taxon>Actinomycetota</taxon>
        <taxon>Actinomycetes</taxon>
        <taxon>Propionibacteriales</taxon>
        <taxon>Propionibacteriaceae</taxon>
        <taxon>Propioniciclava</taxon>
    </lineage>
</organism>
<keyword evidence="1" id="KW-0812">Transmembrane</keyword>
<proteinExistence type="predicted"/>
<keyword evidence="3" id="KW-1185">Reference proteome</keyword>
<evidence type="ECO:0000313" key="2">
    <source>
        <dbReference type="EMBL" id="TBT95587.1"/>
    </source>
</evidence>
<dbReference type="EMBL" id="SDMR01000003">
    <property type="protein sequence ID" value="TBT95587.1"/>
    <property type="molecule type" value="Genomic_DNA"/>
</dbReference>
<feature type="transmembrane region" description="Helical" evidence="1">
    <location>
        <begin position="12"/>
        <end position="32"/>
    </location>
</feature>